<name>A0ABX5M295_9GAMM</name>
<sequence length="146" mass="16346">MKTSAGAFAAWAYIDRDKNHPSDNSNGDTRVLYNEQGEYIDTLMDERSRYKVFSAGEEADVLLFSELIVPTDSSHDPTQPKQGISLLHDNYDQLRVQIRLTNIVGGADSNTMTFSRDEVIKALTNQSKTEIRVPLSPHAECPNNTK</sequence>
<dbReference type="EMBL" id="LAPT01000017">
    <property type="protein sequence ID" value="PXF32489.1"/>
    <property type="molecule type" value="Genomic_DNA"/>
</dbReference>
<dbReference type="Proteomes" id="UP000248090">
    <property type="component" value="Unassembled WGS sequence"/>
</dbReference>
<reference evidence="1 2" key="1">
    <citation type="submission" date="2015-03" db="EMBL/GenBank/DDBJ databases">
        <authorList>
            <person name="Krishnan R."/>
            <person name="Midha S."/>
            <person name="Patil P.B."/>
            <person name="Rameshkumar N."/>
        </authorList>
    </citation>
    <scope>NUCLEOTIDE SEQUENCE [LARGE SCALE GENOMIC DNA]</scope>
    <source>
        <strain evidence="1 2">L1E11</strain>
    </source>
</reference>
<evidence type="ECO:0000313" key="2">
    <source>
        <dbReference type="Proteomes" id="UP000248090"/>
    </source>
</evidence>
<gene>
    <name evidence="1" type="ORF">WH50_04180</name>
</gene>
<organism evidence="1 2">
    <name type="scientific">Pokkaliibacter plantistimulans</name>
    <dbReference type="NCBI Taxonomy" id="1635171"/>
    <lineage>
        <taxon>Bacteria</taxon>
        <taxon>Pseudomonadati</taxon>
        <taxon>Pseudomonadota</taxon>
        <taxon>Gammaproteobacteria</taxon>
        <taxon>Oceanospirillales</taxon>
        <taxon>Balneatrichaceae</taxon>
        <taxon>Pokkaliibacter</taxon>
    </lineage>
</organism>
<keyword evidence="2" id="KW-1185">Reference proteome</keyword>
<accession>A0ABX5M295</accession>
<comment type="caution">
    <text evidence="1">The sequence shown here is derived from an EMBL/GenBank/DDBJ whole genome shotgun (WGS) entry which is preliminary data.</text>
</comment>
<proteinExistence type="predicted"/>
<evidence type="ECO:0000313" key="1">
    <source>
        <dbReference type="EMBL" id="PXF32489.1"/>
    </source>
</evidence>
<protein>
    <submittedName>
        <fullName evidence="1">Uncharacterized protein</fullName>
    </submittedName>
</protein>